<keyword evidence="1" id="KW-1133">Transmembrane helix</keyword>
<organism evidence="2 3">
    <name type="scientific">Pseudomonas borbori</name>
    <dbReference type="NCBI Taxonomy" id="289003"/>
    <lineage>
        <taxon>Bacteria</taxon>
        <taxon>Pseudomonadati</taxon>
        <taxon>Pseudomonadota</taxon>
        <taxon>Gammaproteobacteria</taxon>
        <taxon>Pseudomonadales</taxon>
        <taxon>Pseudomonadaceae</taxon>
        <taxon>Pseudomonas</taxon>
    </lineage>
</organism>
<dbReference type="EMBL" id="FOWX01000012">
    <property type="protein sequence ID" value="SFP52731.1"/>
    <property type="molecule type" value="Genomic_DNA"/>
</dbReference>
<protein>
    <submittedName>
        <fullName evidence="2">Uncharacterized protein</fullName>
    </submittedName>
</protein>
<accession>A0A1I5R327</accession>
<proteinExistence type="predicted"/>
<keyword evidence="1" id="KW-0472">Membrane</keyword>
<reference evidence="3" key="1">
    <citation type="submission" date="2016-10" db="EMBL/GenBank/DDBJ databases">
        <authorList>
            <person name="Varghese N."/>
            <person name="Submissions S."/>
        </authorList>
    </citation>
    <scope>NUCLEOTIDE SEQUENCE [LARGE SCALE GENOMIC DNA]</scope>
    <source>
        <strain evidence="3">DSM 17834</strain>
    </source>
</reference>
<evidence type="ECO:0000313" key="2">
    <source>
        <dbReference type="EMBL" id="SFP52731.1"/>
    </source>
</evidence>
<evidence type="ECO:0000313" key="3">
    <source>
        <dbReference type="Proteomes" id="UP000198784"/>
    </source>
</evidence>
<keyword evidence="3" id="KW-1185">Reference proteome</keyword>
<evidence type="ECO:0000256" key="1">
    <source>
        <dbReference type="SAM" id="Phobius"/>
    </source>
</evidence>
<sequence>MSGGRYLWAAFNARPLGMPLAPNWFGLAAFGLLGAFVSPGFWVLGAGLELAYLALLARNARFRRSVDARQVQPVDPAGQRYEASLALLDAAQRQRQQQVEARAREVLQLLARSPLMASHAASLEQLVWLNLRLLVAGQALSVVADTAARDSAELQQQEEQIDLRLAAAELSDELRRSLEQQKQVIDARQAAHVEGLRRQEHVDAELQRIEQQIALIREQTLLATDEEQIGLALNALTSSFNEASRWLNSQRDLLGVLELDEQQSLPRYVLQGQGDKPAQGQSLRH</sequence>
<dbReference type="RefSeq" id="WP_090500780.1">
    <property type="nucleotide sequence ID" value="NZ_FOWX01000012.1"/>
</dbReference>
<dbReference type="OrthoDB" id="7352002at2"/>
<feature type="transmembrane region" description="Helical" evidence="1">
    <location>
        <begin position="24"/>
        <end position="55"/>
    </location>
</feature>
<dbReference type="Proteomes" id="UP000198784">
    <property type="component" value="Unassembled WGS sequence"/>
</dbReference>
<gene>
    <name evidence="2" type="ORF">SAMN05216190_11238</name>
</gene>
<keyword evidence="1" id="KW-0812">Transmembrane</keyword>
<dbReference type="STRING" id="289003.SAMN05216190_11238"/>
<dbReference type="AlphaFoldDB" id="A0A1I5R327"/>
<name>A0A1I5R327_9PSED</name>